<feature type="domain" description="RWD" evidence="2">
    <location>
        <begin position="256"/>
        <end position="352"/>
    </location>
</feature>
<dbReference type="Gene3D" id="3.10.110.10">
    <property type="entry name" value="Ubiquitin Conjugating Enzyme"/>
    <property type="match status" value="1"/>
</dbReference>
<feature type="domain" description="OBG-type G" evidence="3">
    <location>
        <begin position="424"/>
        <end position="704"/>
    </location>
</feature>
<dbReference type="CDD" id="cd11605">
    <property type="entry name" value="RWD_DRWD_ELF-like"/>
    <property type="match status" value="1"/>
</dbReference>
<dbReference type="PRINTS" id="PR00326">
    <property type="entry name" value="GTP1OBG"/>
</dbReference>
<evidence type="ECO:0000313" key="4">
    <source>
        <dbReference type="EMBL" id="CAK9100813.1"/>
    </source>
</evidence>
<dbReference type="InterPro" id="IPR016135">
    <property type="entry name" value="UBQ-conjugating_enzyme/RWD"/>
</dbReference>
<keyword evidence="5" id="KW-1185">Reference proteome</keyword>
<reference evidence="4 5" key="1">
    <citation type="submission" date="2024-02" db="EMBL/GenBank/DDBJ databases">
        <authorList>
            <person name="Chen Y."/>
            <person name="Shah S."/>
            <person name="Dougan E. K."/>
            <person name="Thang M."/>
            <person name="Chan C."/>
        </authorList>
    </citation>
    <scope>NUCLEOTIDE SEQUENCE [LARGE SCALE GENOMIC DNA]</scope>
</reference>
<dbReference type="SUPFAM" id="SSF52540">
    <property type="entry name" value="P-loop containing nucleoside triphosphate hydrolases"/>
    <property type="match status" value="1"/>
</dbReference>
<dbReference type="SMART" id="SM00591">
    <property type="entry name" value="RWD"/>
    <property type="match status" value="1"/>
</dbReference>
<dbReference type="SUPFAM" id="SSF53474">
    <property type="entry name" value="alpha/beta-Hydrolases"/>
    <property type="match status" value="1"/>
</dbReference>
<dbReference type="InterPro" id="IPR031167">
    <property type="entry name" value="G_OBG"/>
</dbReference>
<dbReference type="Gene3D" id="3.40.50.1820">
    <property type="entry name" value="alpha/beta hydrolase"/>
    <property type="match status" value="1"/>
</dbReference>
<dbReference type="InterPro" id="IPR005645">
    <property type="entry name" value="FSH-like_dom"/>
</dbReference>
<gene>
    <name evidence="4" type="ORF">CCMP2556_LOCUS47580</name>
</gene>
<dbReference type="Gene3D" id="3.40.50.300">
    <property type="entry name" value="P-loop containing nucleotide triphosphate hydrolases"/>
    <property type="match status" value="1"/>
</dbReference>
<dbReference type="InterPro" id="IPR006575">
    <property type="entry name" value="RWD_dom"/>
</dbReference>
<keyword evidence="1" id="KW-0547">Nucleotide-binding</keyword>
<dbReference type="Pfam" id="PF05773">
    <property type="entry name" value="RWD"/>
    <property type="match status" value="1"/>
</dbReference>
<dbReference type="Pfam" id="PF01926">
    <property type="entry name" value="MMR_HSR1"/>
    <property type="match status" value="1"/>
</dbReference>
<dbReference type="PANTHER" id="PTHR23305">
    <property type="entry name" value="OBG GTPASE FAMILY"/>
    <property type="match status" value="1"/>
</dbReference>
<organism evidence="4 5">
    <name type="scientific">Durusdinium trenchii</name>
    <dbReference type="NCBI Taxonomy" id="1381693"/>
    <lineage>
        <taxon>Eukaryota</taxon>
        <taxon>Sar</taxon>
        <taxon>Alveolata</taxon>
        <taxon>Dinophyceae</taxon>
        <taxon>Suessiales</taxon>
        <taxon>Symbiodiniaceae</taxon>
        <taxon>Durusdinium</taxon>
    </lineage>
</organism>
<evidence type="ECO:0000313" key="5">
    <source>
        <dbReference type="Proteomes" id="UP001642484"/>
    </source>
</evidence>
<dbReference type="EMBL" id="CAXAMN010026139">
    <property type="protein sequence ID" value="CAK9100813.1"/>
    <property type="molecule type" value="Genomic_DNA"/>
</dbReference>
<protein>
    <submittedName>
        <fullName evidence="4">Uncharacterized protein</fullName>
    </submittedName>
</protein>
<dbReference type="Pfam" id="PF03959">
    <property type="entry name" value="FSH1"/>
    <property type="match status" value="1"/>
</dbReference>
<dbReference type="SUPFAM" id="SSF54495">
    <property type="entry name" value="UBC-like"/>
    <property type="match status" value="1"/>
</dbReference>
<dbReference type="PROSITE" id="PS50908">
    <property type="entry name" value="RWD"/>
    <property type="match status" value="1"/>
</dbReference>
<dbReference type="InterPro" id="IPR006073">
    <property type="entry name" value="GTP-bd"/>
</dbReference>
<accession>A0ABP0RKD3</accession>
<evidence type="ECO:0000259" key="2">
    <source>
        <dbReference type="PROSITE" id="PS50908"/>
    </source>
</evidence>
<dbReference type="InterPro" id="IPR029058">
    <property type="entry name" value="AB_hydrolase_fold"/>
</dbReference>
<evidence type="ECO:0000256" key="1">
    <source>
        <dbReference type="ARBA" id="ARBA00022741"/>
    </source>
</evidence>
<dbReference type="Proteomes" id="UP001642484">
    <property type="component" value="Unassembled WGS sequence"/>
</dbReference>
<dbReference type="PANTHER" id="PTHR23305:SF1">
    <property type="entry name" value="OBG-TYPE G DOMAIN-CONTAINING PROTEIN"/>
    <property type="match status" value="1"/>
</dbReference>
<evidence type="ECO:0000259" key="3">
    <source>
        <dbReference type="PROSITE" id="PS51710"/>
    </source>
</evidence>
<comment type="caution">
    <text evidence="4">The sequence shown here is derived from an EMBL/GenBank/DDBJ whole genome shotgun (WGS) entry which is preliminary data.</text>
</comment>
<proteinExistence type="predicted"/>
<dbReference type="Gene3D" id="1.10.8.470">
    <property type="match status" value="1"/>
</dbReference>
<name>A0ABP0RKD3_9DINO</name>
<dbReference type="InterPro" id="IPR013646">
    <property type="entry name" value="YGR210-like_G4"/>
</dbReference>
<sequence length="853" mass="94583">MASRPKLRLLCLHGRCQTSATFQGKIERRPERSLELFGPHHPSNTWIGVCQPSPGRVRHGRGLIAKSASCADFVFVDGPVELPLQHEERVNTKGWWEEGEARSLHAPRIREVLSQAWSELGPFEGVLGFSEGGLVAQLACHWASEGESPFASLRFGIFAASPELTESCATEGMKSLHMASSKDTVVPLEESKRLAARFSNAEWLEHEAGHVFSQRSEDLRRLGEFLELRREQLLPEELASVEEVEADDRLSQEQKDEVEALASIFMEELTIFKPTCPVRLAVKVLHERASLRFFFPPLYPQVPCVCDLDSEDLGVQLRRRELLEAVEAAREPEGFPSVMAMVQEAQRWIEEHGVTIDQGLPSDGTAEEDEPAEAWWLCEDAQVDQELLTQAEKKAAELLPDGSSGSRSWARQCGAGAYGKPWRFTVGLVGKPSAGKSTLFNAATRCEKEAAMAPHPFTTIDPNVEPGWFAVPCPSVTLQCQDECEPEHGRADRGQRRFPLLVKDVAGLVPGAYLGYGRGNAFLNDLLDADSLVHVVDASGRSDAEGVDHGKAGKGHDPLKDVEWVRQEIHMWIFCNVRAKWHSVRKRAKFAPLQPLAAERLFGLFTGYHCSQQLVAQVYESTGHRIATLPQDVLNWSEFDLHLLVACFLRVRFPIVIALNKADTAEAQEHIVRAQAALGNAVAVSARSELWLLQQQRKGHLTYLEGGGPQSIAITEHAPEDVRDQVSQLRQKVLEVYGSTGVMEVLSRAVLQRSPVFCCPVSEFTTLQSLSSGGYSTKSKLVTMMMLRPLSTVEEVHAALKNEKLVRGDLVRAEMLHISTGQVSVLRREEVLKPEGAQAATFVLRILTNKKAK</sequence>
<dbReference type="Pfam" id="PF08438">
    <property type="entry name" value="YGR210-like_G4"/>
    <property type="match status" value="1"/>
</dbReference>
<dbReference type="InterPro" id="IPR027417">
    <property type="entry name" value="P-loop_NTPase"/>
</dbReference>
<dbReference type="PROSITE" id="PS51710">
    <property type="entry name" value="G_OBG"/>
    <property type="match status" value="1"/>
</dbReference>